<evidence type="ECO:0000313" key="2">
    <source>
        <dbReference type="Proteomes" id="UP000799437"/>
    </source>
</evidence>
<dbReference type="Proteomes" id="UP000799437">
    <property type="component" value="Unassembled WGS sequence"/>
</dbReference>
<dbReference type="GeneID" id="54482072"/>
<protein>
    <submittedName>
        <fullName evidence="1">Uncharacterized protein</fullName>
    </submittedName>
</protein>
<proteinExistence type="predicted"/>
<name>A0A6A6W6I5_9PEZI</name>
<sequence length="103" mass="11818">MLIHEAKYCQWRAMEYQDTLSICSANGSPFAFSCFPYPKSLTHLMELLHAIGRCSTIFEITVYTQTELILIWLPSLRLIFVQSVMIRPELTGDTGLQQLEPYG</sequence>
<dbReference type="AlphaFoldDB" id="A0A6A6W6I5"/>
<accession>A0A6A6W6I5</accession>
<evidence type="ECO:0000313" key="1">
    <source>
        <dbReference type="EMBL" id="KAF2758482.1"/>
    </source>
</evidence>
<keyword evidence="2" id="KW-1185">Reference proteome</keyword>
<dbReference type="RefSeq" id="XP_033600933.1">
    <property type="nucleotide sequence ID" value="XM_033741018.1"/>
</dbReference>
<organism evidence="1 2">
    <name type="scientific">Pseudovirgaria hyperparasitica</name>
    <dbReference type="NCBI Taxonomy" id="470096"/>
    <lineage>
        <taxon>Eukaryota</taxon>
        <taxon>Fungi</taxon>
        <taxon>Dikarya</taxon>
        <taxon>Ascomycota</taxon>
        <taxon>Pezizomycotina</taxon>
        <taxon>Dothideomycetes</taxon>
        <taxon>Dothideomycetes incertae sedis</taxon>
        <taxon>Acrospermales</taxon>
        <taxon>Acrospermaceae</taxon>
        <taxon>Pseudovirgaria</taxon>
    </lineage>
</organism>
<dbReference type="EMBL" id="ML996571">
    <property type="protein sequence ID" value="KAF2758482.1"/>
    <property type="molecule type" value="Genomic_DNA"/>
</dbReference>
<dbReference type="PROSITE" id="PS51257">
    <property type="entry name" value="PROKAR_LIPOPROTEIN"/>
    <property type="match status" value="1"/>
</dbReference>
<gene>
    <name evidence="1" type="ORF">EJ05DRAFT_352305</name>
</gene>
<reference evidence="1" key="1">
    <citation type="journal article" date="2020" name="Stud. Mycol.">
        <title>101 Dothideomycetes genomes: a test case for predicting lifestyles and emergence of pathogens.</title>
        <authorList>
            <person name="Haridas S."/>
            <person name="Albert R."/>
            <person name="Binder M."/>
            <person name="Bloem J."/>
            <person name="Labutti K."/>
            <person name="Salamov A."/>
            <person name="Andreopoulos B."/>
            <person name="Baker S."/>
            <person name="Barry K."/>
            <person name="Bills G."/>
            <person name="Bluhm B."/>
            <person name="Cannon C."/>
            <person name="Castanera R."/>
            <person name="Culley D."/>
            <person name="Daum C."/>
            <person name="Ezra D."/>
            <person name="Gonzalez J."/>
            <person name="Henrissat B."/>
            <person name="Kuo A."/>
            <person name="Liang C."/>
            <person name="Lipzen A."/>
            <person name="Lutzoni F."/>
            <person name="Magnuson J."/>
            <person name="Mondo S."/>
            <person name="Nolan M."/>
            <person name="Ohm R."/>
            <person name="Pangilinan J."/>
            <person name="Park H.-J."/>
            <person name="Ramirez L."/>
            <person name="Alfaro M."/>
            <person name="Sun H."/>
            <person name="Tritt A."/>
            <person name="Yoshinaga Y."/>
            <person name="Zwiers L.-H."/>
            <person name="Turgeon B."/>
            <person name="Goodwin S."/>
            <person name="Spatafora J."/>
            <person name="Crous P."/>
            <person name="Grigoriev I."/>
        </authorList>
    </citation>
    <scope>NUCLEOTIDE SEQUENCE</scope>
    <source>
        <strain evidence="1">CBS 121739</strain>
    </source>
</reference>